<protein>
    <submittedName>
        <fullName evidence="1">Uncharacterized protein</fullName>
    </submittedName>
</protein>
<reference evidence="1 2" key="1">
    <citation type="journal article" date="2019" name="Commun. Biol.">
        <title>The bagworm genome reveals a unique fibroin gene that provides high tensile strength.</title>
        <authorList>
            <person name="Kono N."/>
            <person name="Nakamura H."/>
            <person name="Ohtoshi R."/>
            <person name="Tomita M."/>
            <person name="Numata K."/>
            <person name="Arakawa K."/>
        </authorList>
    </citation>
    <scope>NUCLEOTIDE SEQUENCE [LARGE SCALE GENOMIC DNA]</scope>
</reference>
<dbReference type="EMBL" id="BGZK01002001">
    <property type="protein sequence ID" value="GBP89416.1"/>
    <property type="molecule type" value="Genomic_DNA"/>
</dbReference>
<dbReference type="AlphaFoldDB" id="A0A4C1ZLN3"/>
<evidence type="ECO:0000313" key="2">
    <source>
        <dbReference type="Proteomes" id="UP000299102"/>
    </source>
</evidence>
<comment type="caution">
    <text evidence="1">The sequence shown here is derived from an EMBL/GenBank/DDBJ whole genome shotgun (WGS) entry which is preliminary data.</text>
</comment>
<keyword evidence="2" id="KW-1185">Reference proteome</keyword>
<accession>A0A4C1ZLN3</accession>
<dbReference type="Proteomes" id="UP000299102">
    <property type="component" value="Unassembled WGS sequence"/>
</dbReference>
<organism evidence="1 2">
    <name type="scientific">Eumeta variegata</name>
    <name type="common">Bagworm moth</name>
    <name type="synonym">Eumeta japonica</name>
    <dbReference type="NCBI Taxonomy" id="151549"/>
    <lineage>
        <taxon>Eukaryota</taxon>
        <taxon>Metazoa</taxon>
        <taxon>Ecdysozoa</taxon>
        <taxon>Arthropoda</taxon>
        <taxon>Hexapoda</taxon>
        <taxon>Insecta</taxon>
        <taxon>Pterygota</taxon>
        <taxon>Neoptera</taxon>
        <taxon>Endopterygota</taxon>
        <taxon>Lepidoptera</taxon>
        <taxon>Glossata</taxon>
        <taxon>Ditrysia</taxon>
        <taxon>Tineoidea</taxon>
        <taxon>Psychidae</taxon>
        <taxon>Oiketicinae</taxon>
        <taxon>Eumeta</taxon>
    </lineage>
</organism>
<sequence>MRGREPDIIAPQPGASIQELARWISTPSRFNLLPLQEGQSATKRYQKVGSSHLLSLSAGATFPHEMKSGSEPKAHVAGNGCRRSDDGLLRFNWSKFDLSNWSLFKGPIWKLQ</sequence>
<proteinExistence type="predicted"/>
<evidence type="ECO:0000313" key="1">
    <source>
        <dbReference type="EMBL" id="GBP89416.1"/>
    </source>
</evidence>
<gene>
    <name evidence="1" type="ORF">EVAR_89124_1</name>
</gene>
<name>A0A4C1ZLN3_EUMVA</name>